<dbReference type="Gene3D" id="3.90.226.10">
    <property type="entry name" value="2-enoyl-CoA Hydratase, Chain A, domain 1"/>
    <property type="match status" value="2"/>
</dbReference>
<dbReference type="EMBL" id="JAGIKX010000029">
    <property type="protein sequence ID" value="MBP2258582.1"/>
    <property type="molecule type" value="Genomic_DNA"/>
</dbReference>
<keyword evidence="2 6" id="KW-0645">Protease</keyword>
<name>A0ABS4SAP9_9BACI</name>
<evidence type="ECO:0000256" key="3">
    <source>
        <dbReference type="ARBA" id="ARBA00022801"/>
    </source>
</evidence>
<comment type="similarity">
    <text evidence="1">Belongs to the peptidase S49 family.</text>
</comment>
<dbReference type="GO" id="GO:0006508">
    <property type="term" value="P:proteolysis"/>
    <property type="evidence" value="ECO:0007669"/>
    <property type="project" value="UniProtKB-KW"/>
</dbReference>
<dbReference type="InterPro" id="IPR004635">
    <property type="entry name" value="Pept_S49_SppA"/>
</dbReference>
<evidence type="ECO:0000259" key="5">
    <source>
        <dbReference type="Pfam" id="PF01343"/>
    </source>
</evidence>
<evidence type="ECO:0000313" key="7">
    <source>
        <dbReference type="Proteomes" id="UP001519294"/>
    </source>
</evidence>
<evidence type="ECO:0000256" key="1">
    <source>
        <dbReference type="ARBA" id="ARBA00008683"/>
    </source>
</evidence>
<dbReference type="CDD" id="cd07023">
    <property type="entry name" value="S49_Sppa_N_C"/>
    <property type="match status" value="1"/>
</dbReference>
<dbReference type="InterPro" id="IPR002142">
    <property type="entry name" value="Peptidase_S49"/>
</dbReference>
<dbReference type="Pfam" id="PF01343">
    <property type="entry name" value="Peptidase_S49"/>
    <property type="match status" value="1"/>
</dbReference>
<organism evidence="6 7">
    <name type="scientific">Virgibacillus alimentarius</name>
    <dbReference type="NCBI Taxonomy" id="698769"/>
    <lineage>
        <taxon>Bacteria</taxon>
        <taxon>Bacillati</taxon>
        <taxon>Bacillota</taxon>
        <taxon>Bacilli</taxon>
        <taxon>Bacillales</taxon>
        <taxon>Bacillaceae</taxon>
        <taxon>Virgibacillus</taxon>
    </lineage>
</organism>
<dbReference type="SUPFAM" id="SSF52096">
    <property type="entry name" value="ClpP/crotonase"/>
    <property type="match status" value="1"/>
</dbReference>
<reference evidence="6 7" key="1">
    <citation type="submission" date="2021-03" db="EMBL/GenBank/DDBJ databases">
        <title>Genomic Encyclopedia of Type Strains, Phase IV (KMG-IV): sequencing the most valuable type-strain genomes for metagenomic binning, comparative biology and taxonomic classification.</title>
        <authorList>
            <person name="Goeker M."/>
        </authorList>
    </citation>
    <scope>NUCLEOTIDE SEQUENCE [LARGE SCALE GENOMIC DNA]</scope>
    <source>
        <strain evidence="6 7">DSM 25790</strain>
    </source>
</reference>
<evidence type="ECO:0000256" key="2">
    <source>
        <dbReference type="ARBA" id="ARBA00022670"/>
    </source>
</evidence>
<dbReference type="NCBIfam" id="TIGR00706">
    <property type="entry name" value="SppA_dom"/>
    <property type="match status" value="1"/>
</dbReference>
<keyword evidence="3 6" id="KW-0378">Hydrolase</keyword>
<evidence type="ECO:0000313" key="6">
    <source>
        <dbReference type="EMBL" id="MBP2258582.1"/>
    </source>
</evidence>
<dbReference type="PANTHER" id="PTHR42987:SF7">
    <property type="entry name" value="SIGNAL PEPTIDE PEPTIDASE SPPA-RELATED"/>
    <property type="match status" value="1"/>
</dbReference>
<proteinExistence type="inferred from homology"/>
<keyword evidence="4" id="KW-0720">Serine protease</keyword>
<dbReference type="EC" id="3.4.21.-" evidence="6"/>
<dbReference type="Proteomes" id="UP001519294">
    <property type="component" value="Unassembled WGS sequence"/>
</dbReference>
<sequence>MDGKRWLALGIAAGLFVISIVVQLSTTAATTDFQDLFSEDEVAFKETVIDKGKQGTRNKIAVLNLEGVIQDTGSHSMFNSPGYDHKRFLKMVDEAGKDRSVDGIILRINSPGGGVVESAEIHEKVTKIQEETEKPVYVSMGNTAASGGYYVAAPADKIVANPATLTGSIGVIMESINFAELADEYGIDFNTIKSGEYKDIMSSSRKMKDEEKEILQTMIDELYDEFVQVIVDGRGMPESKVRKLGDGRVYTGKQAKENNLVDELGTLEDTVALMEEDHDLKGASVIEYETSYNFKQLIGASAQSMFKSDGRLSGIMDQIRNSDGPRAMYLYSK</sequence>
<dbReference type="GO" id="GO:0008233">
    <property type="term" value="F:peptidase activity"/>
    <property type="evidence" value="ECO:0007669"/>
    <property type="project" value="UniProtKB-KW"/>
</dbReference>
<dbReference type="RefSeq" id="WP_029267283.1">
    <property type="nucleotide sequence ID" value="NZ_JAGIKX010000029.1"/>
</dbReference>
<protein>
    <submittedName>
        <fullName evidence="6">Protease-4</fullName>
        <ecNumber evidence="6">3.4.21.-</ecNumber>
    </submittedName>
</protein>
<dbReference type="PANTHER" id="PTHR42987">
    <property type="entry name" value="PEPTIDASE S49"/>
    <property type="match status" value="1"/>
</dbReference>
<keyword evidence="7" id="KW-1185">Reference proteome</keyword>
<feature type="domain" description="Peptidase S49" evidence="5">
    <location>
        <begin position="130"/>
        <end position="280"/>
    </location>
</feature>
<dbReference type="InterPro" id="IPR029045">
    <property type="entry name" value="ClpP/crotonase-like_dom_sf"/>
</dbReference>
<dbReference type="InterPro" id="IPR047272">
    <property type="entry name" value="S49_SppA_C"/>
</dbReference>
<evidence type="ECO:0000256" key="4">
    <source>
        <dbReference type="ARBA" id="ARBA00022825"/>
    </source>
</evidence>
<gene>
    <name evidence="6" type="ORF">J2Z81_002565</name>
</gene>
<accession>A0ABS4SAP9</accession>
<comment type="caution">
    <text evidence="6">The sequence shown here is derived from an EMBL/GenBank/DDBJ whole genome shotgun (WGS) entry which is preliminary data.</text>
</comment>